<feature type="short sequence motif" description="Histidine triad motif" evidence="2 3">
    <location>
        <begin position="97"/>
        <end position="101"/>
    </location>
</feature>
<dbReference type="InterPro" id="IPR039384">
    <property type="entry name" value="HINT"/>
</dbReference>
<dbReference type="GO" id="GO:0009117">
    <property type="term" value="P:nucleotide metabolic process"/>
    <property type="evidence" value="ECO:0007669"/>
    <property type="project" value="TreeGrafter"/>
</dbReference>
<reference evidence="5 6" key="1">
    <citation type="submission" date="2019-07" db="EMBL/GenBank/DDBJ databases">
        <title>Allobacillus sp. nov. SKP isolated from shrimp paste of Euphausiacea.</title>
        <authorList>
            <person name="Kanchanasin P."/>
            <person name="Tanasupawat S."/>
            <person name="Shi W."/>
            <person name="Wu L."/>
            <person name="Ma J."/>
        </authorList>
    </citation>
    <scope>NUCLEOTIDE SEQUENCE [LARGE SCALE GENOMIC DNA]</scope>
    <source>
        <strain evidence="5 6">SKP4-8</strain>
    </source>
</reference>
<feature type="active site" description="Tele-AMP-histidine intermediate" evidence="1">
    <location>
        <position position="99"/>
    </location>
</feature>
<dbReference type="PROSITE" id="PS51084">
    <property type="entry name" value="HIT_2"/>
    <property type="match status" value="1"/>
</dbReference>
<dbReference type="RefSeq" id="WP_144088332.1">
    <property type="nucleotide sequence ID" value="NZ_VMHE01000006.1"/>
</dbReference>
<dbReference type="PRINTS" id="PR00332">
    <property type="entry name" value="HISTRIAD"/>
</dbReference>
<dbReference type="AlphaFoldDB" id="A0A556PNR1"/>
<dbReference type="InterPro" id="IPR019808">
    <property type="entry name" value="Histidine_triad_CS"/>
</dbReference>
<evidence type="ECO:0000256" key="1">
    <source>
        <dbReference type="PIRSR" id="PIRSR601310-1"/>
    </source>
</evidence>
<accession>A0A556PNR1</accession>
<dbReference type="PANTHER" id="PTHR46648:SF1">
    <property type="entry name" value="ADENOSINE 5'-MONOPHOSPHORAMIDASE HNT1"/>
    <property type="match status" value="1"/>
</dbReference>
<comment type="caution">
    <text evidence="5">The sequence shown here is derived from an EMBL/GenBank/DDBJ whole genome shotgun (WGS) entry which is preliminary data.</text>
</comment>
<dbReference type="EMBL" id="VMHE01000006">
    <property type="protein sequence ID" value="TSJ66030.1"/>
    <property type="molecule type" value="Genomic_DNA"/>
</dbReference>
<dbReference type="InterPro" id="IPR036265">
    <property type="entry name" value="HIT-like_sf"/>
</dbReference>
<feature type="domain" description="HIT" evidence="4">
    <location>
        <begin position="5"/>
        <end position="113"/>
    </location>
</feature>
<dbReference type="Gene3D" id="3.30.428.10">
    <property type="entry name" value="HIT-like"/>
    <property type="match status" value="1"/>
</dbReference>
<proteinExistence type="predicted"/>
<protein>
    <submittedName>
        <fullName evidence="5">HIT family protein</fullName>
    </submittedName>
</protein>
<dbReference type="PROSITE" id="PS00892">
    <property type="entry name" value="HIT_1"/>
    <property type="match status" value="1"/>
</dbReference>
<name>A0A556PNR1_9BACI</name>
<evidence type="ECO:0000259" key="4">
    <source>
        <dbReference type="PROSITE" id="PS51084"/>
    </source>
</evidence>
<dbReference type="SUPFAM" id="SSF54197">
    <property type="entry name" value="HIT-like"/>
    <property type="match status" value="1"/>
</dbReference>
<sequence length="139" mass="15855">MSDCIFCKIIDGELPSAKVYEDENVYAFMDIGQVTEGHVLLIPKKHYENIYEMDEKTASELFKVAPKIANGIKEAFNPKGMNLVNNNGSFADQSVFHFHLHFLPRFDENDGLKVSWEQHSDDYTPEKLQQLAEKISSAL</sequence>
<dbReference type="PANTHER" id="PTHR46648">
    <property type="entry name" value="HIT FAMILY PROTEIN 1"/>
    <property type="match status" value="1"/>
</dbReference>
<evidence type="ECO:0000256" key="2">
    <source>
        <dbReference type="PIRSR" id="PIRSR601310-3"/>
    </source>
</evidence>
<dbReference type="FunFam" id="3.30.428.10:FF:000014">
    <property type="entry name" value="Putative histidine triad (HIT) protein"/>
    <property type="match status" value="1"/>
</dbReference>
<evidence type="ECO:0000256" key="3">
    <source>
        <dbReference type="PROSITE-ProRule" id="PRU00464"/>
    </source>
</evidence>
<dbReference type="Pfam" id="PF01230">
    <property type="entry name" value="HIT"/>
    <property type="match status" value="1"/>
</dbReference>
<organism evidence="5 6">
    <name type="scientific">Allobacillus salarius</name>
    <dbReference type="NCBI Taxonomy" id="1955272"/>
    <lineage>
        <taxon>Bacteria</taxon>
        <taxon>Bacillati</taxon>
        <taxon>Bacillota</taxon>
        <taxon>Bacilli</taxon>
        <taxon>Bacillales</taxon>
        <taxon>Bacillaceae</taxon>
        <taxon>Allobacillus</taxon>
    </lineage>
</organism>
<dbReference type="Proteomes" id="UP000316425">
    <property type="component" value="Unassembled WGS sequence"/>
</dbReference>
<gene>
    <name evidence="5" type="ORF">FPQ13_05550</name>
</gene>
<evidence type="ECO:0000313" key="6">
    <source>
        <dbReference type="Proteomes" id="UP000316425"/>
    </source>
</evidence>
<keyword evidence="6" id="KW-1185">Reference proteome</keyword>
<dbReference type="OrthoDB" id="9784774at2"/>
<dbReference type="CDD" id="cd01277">
    <property type="entry name" value="HINT_subgroup"/>
    <property type="match status" value="1"/>
</dbReference>
<evidence type="ECO:0000313" key="5">
    <source>
        <dbReference type="EMBL" id="TSJ66030.1"/>
    </source>
</evidence>
<dbReference type="InterPro" id="IPR011146">
    <property type="entry name" value="HIT-like"/>
</dbReference>
<dbReference type="InterPro" id="IPR001310">
    <property type="entry name" value="Histidine_triad_HIT"/>
</dbReference>
<dbReference type="GO" id="GO:0003824">
    <property type="term" value="F:catalytic activity"/>
    <property type="evidence" value="ECO:0007669"/>
    <property type="project" value="InterPro"/>
</dbReference>